<keyword evidence="2" id="KW-1185">Reference proteome</keyword>
<dbReference type="Proteomes" id="UP001430953">
    <property type="component" value="Unassembled WGS sequence"/>
</dbReference>
<sequence>MLISNALSADESKFTILLRLRRAGSRITHVRTAASRACVYATFRWGLCVCGHVTTRSVRRCVRYECARGMRLATLLFLFYVQRVNLARKLPTRIDKGKAMIHDMIFE</sequence>
<evidence type="ECO:0000313" key="1">
    <source>
        <dbReference type="EMBL" id="KAL0106358.1"/>
    </source>
</evidence>
<evidence type="ECO:0000313" key="2">
    <source>
        <dbReference type="Proteomes" id="UP001430953"/>
    </source>
</evidence>
<gene>
    <name evidence="1" type="ORF">PUN28_016231</name>
</gene>
<name>A0AAW2EU21_9HYME</name>
<dbReference type="AlphaFoldDB" id="A0AAW2EU21"/>
<reference evidence="1 2" key="1">
    <citation type="submission" date="2023-03" db="EMBL/GenBank/DDBJ databases">
        <title>High recombination rates correlate with genetic variation in Cardiocondyla obscurior ants.</title>
        <authorList>
            <person name="Errbii M."/>
        </authorList>
    </citation>
    <scope>NUCLEOTIDE SEQUENCE [LARGE SCALE GENOMIC DNA]</scope>
    <source>
        <strain evidence="1">Alpha-2009</strain>
        <tissue evidence="1">Whole body</tissue>
    </source>
</reference>
<protein>
    <submittedName>
        <fullName evidence="1">Uncharacterized protein</fullName>
    </submittedName>
</protein>
<dbReference type="EMBL" id="JADYXP020000018">
    <property type="protein sequence ID" value="KAL0106358.1"/>
    <property type="molecule type" value="Genomic_DNA"/>
</dbReference>
<proteinExistence type="predicted"/>
<comment type="caution">
    <text evidence="1">The sequence shown here is derived from an EMBL/GenBank/DDBJ whole genome shotgun (WGS) entry which is preliminary data.</text>
</comment>
<organism evidence="1 2">
    <name type="scientific">Cardiocondyla obscurior</name>
    <dbReference type="NCBI Taxonomy" id="286306"/>
    <lineage>
        <taxon>Eukaryota</taxon>
        <taxon>Metazoa</taxon>
        <taxon>Ecdysozoa</taxon>
        <taxon>Arthropoda</taxon>
        <taxon>Hexapoda</taxon>
        <taxon>Insecta</taxon>
        <taxon>Pterygota</taxon>
        <taxon>Neoptera</taxon>
        <taxon>Endopterygota</taxon>
        <taxon>Hymenoptera</taxon>
        <taxon>Apocrita</taxon>
        <taxon>Aculeata</taxon>
        <taxon>Formicoidea</taxon>
        <taxon>Formicidae</taxon>
        <taxon>Myrmicinae</taxon>
        <taxon>Cardiocondyla</taxon>
    </lineage>
</organism>
<accession>A0AAW2EU21</accession>